<dbReference type="Proteomes" id="UP000198825">
    <property type="component" value="Chromosome I"/>
</dbReference>
<dbReference type="InterPro" id="IPR006047">
    <property type="entry name" value="GH13_cat_dom"/>
</dbReference>
<dbReference type="SUPFAM" id="SSF51445">
    <property type="entry name" value="(Trans)glycosidases"/>
    <property type="match status" value="1"/>
</dbReference>
<dbReference type="InterPro" id="IPR024561">
    <property type="entry name" value="Pullul_strch_C"/>
</dbReference>
<dbReference type="InterPro" id="IPR013783">
    <property type="entry name" value="Ig-like_fold"/>
</dbReference>
<dbReference type="InterPro" id="IPR017853">
    <property type="entry name" value="GH"/>
</dbReference>
<dbReference type="GO" id="GO:0051060">
    <property type="term" value="F:pullulanase activity"/>
    <property type="evidence" value="ECO:0007669"/>
    <property type="project" value="InterPro"/>
</dbReference>
<dbReference type="NCBIfam" id="TIGR02103">
    <property type="entry name" value="pullul_strch"/>
    <property type="match status" value="1"/>
</dbReference>
<dbReference type="Pfam" id="PF11852">
    <property type="entry name" value="Pullul_strch_C"/>
    <property type="match status" value="1"/>
</dbReference>
<dbReference type="SMART" id="SM00642">
    <property type="entry name" value="Aamy"/>
    <property type="match status" value="1"/>
</dbReference>
<proteinExistence type="inferred from homology"/>
<dbReference type="EMBL" id="LT629799">
    <property type="protein sequence ID" value="SDV03587.1"/>
    <property type="molecule type" value="Genomic_DNA"/>
</dbReference>
<dbReference type="Gene3D" id="3.20.20.80">
    <property type="entry name" value="Glycosidases"/>
    <property type="match status" value="1"/>
</dbReference>
<dbReference type="SUPFAM" id="SSF81296">
    <property type="entry name" value="E set domains"/>
    <property type="match status" value="2"/>
</dbReference>
<evidence type="ECO:0000313" key="4">
    <source>
        <dbReference type="Proteomes" id="UP000198825"/>
    </source>
</evidence>
<comment type="similarity">
    <text evidence="1">Belongs to the glycosyl hydrolase 13 family.</text>
</comment>
<organism evidence="3 4">
    <name type="scientific">Microlunatus sagamiharensis</name>
    <dbReference type="NCBI Taxonomy" id="546874"/>
    <lineage>
        <taxon>Bacteria</taxon>
        <taxon>Bacillati</taxon>
        <taxon>Actinomycetota</taxon>
        <taxon>Actinomycetes</taxon>
        <taxon>Propionibacteriales</taxon>
        <taxon>Propionibacteriaceae</taxon>
        <taxon>Microlunatus</taxon>
    </lineage>
</organism>
<dbReference type="InterPro" id="IPR011839">
    <property type="entry name" value="Pullul_strch"/>
</dbReference>
<dbReference type="Pfam" id="PF17967">
    <property type="entry name" value="Pullulanase_N2"/>
    <property type="match status" value="1"/>
</dbReference>
<dbReference type="SUPFAM" id="SSF51011">
    <property type="entry name" value="Glycosyl hydrolase domain"/>
    <property type="match status" value="1"/>
</dbReference>
<keyword evidence="4" id="KW-1185">Reference proteome</keyword>
<dbReference type="InterPro" id="IPR040671">
    <property type="entry name" value="Pullulanase_N2"/>
</dbReference>
<dbReference type="Gene3D" id="2.60.40.1180">
    <property type="entry name" value="Golgi alpha-mannosidase II"/>
    <property type="match status" value="1"/>
</dbReference>
<evidence type="ECO:0000259" key="2">
    <source>
        <dbReference type="SMART" id="SM00642"/>
    </source>
</evidence>
<dbReference type="GO" id="GO:0005975">
    <property type="term" value="P:carbohydrate metabolic process"/>
    <property type="evidence" value="ECO:0007669"/>
    <property type="project" value="InterPro"/>
</dbReference>
<dbReference type="Pfam" id="PF02922">
    <property type="entry name" value="CBM_48"/>
    <property type="match status" value="1"/>
</dbReference>
<dbReference type="Pfam" id="PF22058">
    <property type="entry name" value="X25_BaPul_like"/>
    <property type="match status" value="1"/>
</dbReference>
<dbReference type="InterPro" id="IPR054409">
    <property type="entry name" value="X25_BaPul-like"/>
</dbReference>
<sequence length="982" mass="106424">MPAAAATPTVALVGTLQSELGCPGDWQPDCPATELLPVDGQPGLYRATFVVPQGTYAYKVALDDSWDVNYGAGGAPGGGDIPLSAPGGPVTFTYDDSTHRVTDDAPVAVGSESAAQWLRKGTVALDLPDDRAGWTYRLWSAPEGGLTRDGDEITGGTSTPLELRGELSAGLRRAYPHLAAYESLRVPAAVQRRLPALLTGQLAVAAYDASGALQLVTGVQLPGVLDDVYPGARERTLGPTWKGSTPRVSVWAPTAKTVALRLQAGGEDGERTVAMRRDDDGVWSVKGKKSWRDARYRFEVEVYAPTTQKIETNLVTDPYSLGLTTDSERSVLVDLRSREVTPSGWKNLRKPAFRRDETPTVYELHVRDFSISDETVPAAHRGTYLAFTDRRSDGMTHLRQLADAGMGYVHLLPVNDIASIEEDRAKQQTPDCDLASYGPASEEQQACVTAVAGKDGFNWGYDPLHYTAPEGSYSTDPDGTARNREFRQMVAGLNGAGQRVVMDVVYNHTPASGQDPKSILDRVVPGYYQRLSATGAVENSTCCANTATEHPMMEKLMIDSVVTWAKEYKVDGFRFDLMGHQPKQAMLDLRRALDRLTVKRDGVDGKRVILYGEGWNFGEVADNARFVQATQAEMAGTGIGTFNDRLRDAVRGGGPFDEDPRVQGFASGLYTDPNGDTVNGSEADQLAALLLAQDRIKVGLAGNLKGYRFVDRTGARVRGDQVDYNGQPTGYTDRPGESVNYVEAHDNETLFDALTYKLPVATSMDDRIRMQSLALATTALSQGTSFWTAGGDQLRSKSFDRNSYDSGDWFNVLDWSKTDNGFGRGLPPKADNEAKWDAMRPLLAEADLKPGRSDIAEASRQADALLEIRRSTPLFALRTRAQVQQKVSFGAGGPDQTPGVITMRIDDTRGARVDRRWKGVVVVFNASPETTTQPVAGAAGKRFALHPVQAGGSDAVVRTAAYDRADGTFTVPGRTVAVFVQR</sequence>
<feature type="domain" description="Glycosyl hydrolase family 13 catalytic" evidence="2">
    <location>
        <begin position="455"/>
        <end position="840"/>
    </location>
</feature>
<dbReference type="Gene3D" id="2.60.40.1130">
    <property type="entry name" value="Rab geranylgeranyltransferase alpha-subunit, insert domain"/>
    <property type="match status" value="1"/>
</dbReference>
<gene>
    <name evidence="3" type="ORF">SAMN04488544_3822</name>
</gene>
<dbReference type="PANTHER" id="PTHR43002">
    <property type="entry name" value="GLYCOGEN DEBRANCHING ENZYME"/>
    <property type="match status" value="1"/>
</dbReference>
<protein>
    <submittedName>
        <fullName evidence="3">Alpha-1,6-glucosidases, pullulanase-type</fullName>
    </submittedName>
</protein>
<dbReference type="CDD" id="cd02860">
    <property type="entry name" value="E_set_Pullulanase"/>
    <property type="match status" value="1"/>
</dbReference>
<evidence type="ECO:0000313" key="3">
    <source>
        <dbReference type="EMBL" id="SDV03587.1"/>
    </source>
</evidence>
<dbReference type="CDD" id="cd11341">
    <property type="entry name" value="AmyAc_Pullulanase_LD-like"/>
    <property type="match status" value="1"/>
</dbReference>
<evidence type="ECO:0000256" key="1">
    <source>
        <dbReference type="ARBA" id="ARBA00008061"/>
    </source>
</evidence>
<dbReference type="InterPro" id="IPR013780">
    <property type="entry name" value="Glyco_hydro_b"/>
</dbReference>
<name>A0A1H2NDP3_9ACTN</name>
<reference evidence="4" key="1">
    <citation type="submission" date="2016-10" db="EMBL/GenBank/DDBJ databases">
        <authorList>
            <person name="Varghese N."/>
            <person name="Submissions S."/>
        </authorList>
    </citation>
    <scope>NUCLEOTIDE SEQUENCE [LARGE SCALE GENOMIC DNA]</scope>
    <source>
        <strain evidence="4">DSM 21743</strain>
    </source>
</reference>
<dbReference type="STRING" id="546874.SAMN04488544_3822"/>
<dbReference type="CDD" id="cd12962">
    <property type="entry name" value="X25_BaPul_like"/>
    <property type="match status" value="1"/>
</dbReference>
<dbReference type="InterPro" id="IPR014756">
    <property type="entry name" value="Ig_E-set"/>
</dbReference>
<dbReference type="InterPro" id="IPR004193">
    <property type="entry name" value="Glyco_hydro_13_N"/>
</dbReference>
<dbReference type="AlphaFoldDB" id="A0A1H2NDP3"/>
<accession>A0A1H2NDP3</accession>
<dbReference type="Gene3D" id="2.60.40.10">
    <property type="entry name" value="Immunoglobulins"/>
    <property type="match status" value="2"/>
</dbReference>